<dbReference type="InterPro" id="IPR015421">
    <property type="entry name" value="PyrdxlP-dep_Trfase_major"/>
</dbReference>
<organism evidence="4 5">
    <name type="scientific">Macrostomum lignano</name>
    <dbReference type="NCBI Taxonomy" id="282301"/>
    <lineage>
        <taxon>Eukaryota</taxon>
        <taxon>Metazoa</taxon>
        <taxon>Spiralia</taxon>
        <taxon>Lophotrochozoa</taxon>
        <taxon>Platyhelminthes</taxon>
        <taxon>Rhabditophora</taxon>
        <taxon>Macrostomorpha</taxon>
        <taxon>Macrostomida</taxon>
        <taxon>Macrostomidae</taxon>
        <taxon>Macrostomum</taxon>
    </lineage>
</organism>
<dbReference type="PANTHER" id="PTHR42735">
    <property type="match status" value="1"/>
</dbReference>
<dbReference type="OrthoDB" id="10254570at2759"/>
<comment type="caution">
    <text evidence="4">The sequence shown here is derived from an EMBL/GenBank/DDBJ whole genome shotgun (WGS) entry which is preliminary data.</text>
</comment>
<evidence type="ECO:0000256" key="3">
    <source>
        <dbReference type="ARBA" id="ARBA00023239"/>
    </source>
</evidence>
<dbReference type="STRING" id="282301.A0A267EJ73"/>
<reference evidence="4 5" key="1">
    <citation type="submission" date="2017-06" db="EMBL/GenBank/DDBJ databases">
        <title>A platform for efficient transgenesis in Macrostomum lignano, a flatworm model organism for stem cell research.</title>
        <authorList>
            <person name="Berezikov E."/>
        </authorList>
    </citation>
    <scope>NUCLEOTIDE SEQUENCE [LARGE SCALE GENOMIC DNA]</scope>
    <source>
        <strain evidence="4">DV1</strain>
        <tissue evidence="4">Whole organism</tissue>
    </source>
</reference>
<accession>A0A267EJ73</accession>
<protein>
    <submittedName>
        <fullName evidence="4">Uncharacterized protein</fullName>
    </submittedName>
</protein>
<evidence type="ECO:0000313" key="5">
    <source>
        <dbReference type="Proteomes" id="UP000215902"/>
    </source>
</evidence>
<feature type="non-terminal residue" evidence="4">
    <location>
        <position position="1"/>
    </location>
</feature>
<keyword evidence="5" id="KW-1185">Reference proteome</keyword>
<dbReference type="GO" id="GO:0030149">
    <property type="term" value="P:sphingolipid catabolic process"/>
    <property type="evidence" value="ECO:0007669"/>
    <property type="project" value="TreeGrafter"/>
</dbReference>
<dbReference type="Gene3D" id="3.40.640.10">
    <property type="entry name" value="Type I PLP-dependent aspartate aminotransferase-like (Major domain)"/>
    <property type="match status" value="1"/>
</dbReference>
<evidence type="ECO:0000256" key="1">
    <source>
        <dbReference type="ARBA" id="ARBA00001933"/>
    </source>
</evidence>
<keyword evidence="2" id="KW-0663">Pyridoxal phosphate</keyword>
<dbReference type="SUPFAM" id="SSF53383">
    <property type="entry name" value="PLP-dependent transferases"/>
    <property type="match status" value="1"/>
</dbReference>
<dbReference type="GO" id="GO:0005783">
    <property type="term" value="C:endoplasmic reticulum"/>
    <property type="evidence" value="ECO:0007669"/>
    <property type="project" value="TreeGrafter"/>
</dbReference>
<comment type="cofactor">
    <cofactor evidence="1">
        <name>pyridoxal 5'-phosphate</name>
        <dbReference type="ChEBI" id="CHEBI:597326"/>
    </cofactor>
</comment>
<gene>
    <name evidence="4" type="ORF">BOX15_Mlig006513g1</name>
</gene>
<dbReference type="GO" id="GO:0016020">
    <property type="term" value="C:membrane"/>
    <property type="evidence" value="ECO:0007669"/>
    <property type="project" value="GOC"/>
</dbReference>
<proteinExistence type="predicted"/>
<dbReference type="EMBL" id="NIVC01002019">
    <property type="protein sequence ID" value="PAA61548.1"/>
    <property type="molecule type" value="Genomic_DNA"/>
</dbReference>
<sequence>AAHYLRIRIVHVPSKPDGRVDVAAMRSAINKNTCMLVGSTPSYSHGIIDPIGEIAKVSYACWER</sequence>
<dbReference type="Proteomes" id="UP000215902">
    <property type="component" value="Unassembled WGS sequence"/>
</dbReference>
<dbReference type="PANTHER" id="PTHR42735:SF6">
    <property type="entry name" value="SPHINGOSINE-1-PHOSPHATE LYASE 1"/>
    <property type="match status" value="1"/>
</dbReference>
<evidence type="ECO:0000313" key="4">
    <source>
        <dbReference type="EMBL" id="PAA61548.1"/>
    </source>
</evidence>
<dbReference type="GO" id="GO:0008117">
    <property type="term" value="F:sphinganine-1-phosphate aldolase activity"/>
    <property type="evidence" value="ECO:0007669"/>
    <property type="project" value="TreeGrafter"/>
</dbReference>
<name>A0A267EJ73_9PLAT</name>
<dbReference type="InterPro" id="IPR050477">
    <property type="entry name" value="GrpII_AminoAcid_Decarb"/>
</dbReference>
<dbReference type="AlphaFoldDB" id="A0A267EJ73"/>
<dbReference type="InterPro" id="IPR015424">
    <property type="entry name" value="PyrdxlP-dep_Trfase"/>
</dbReference>
<keyword evidence="3" id="KW-0456">Lyase</keyword>
<evidence type="ECO:0000256" key="2">
    <source>
        <dbReference type="ARBA" id="ARBA00022898"/>
    </source>
</evidence>